<feature type="chain" id="PRO_5007493105" description="Periplasmic protein" evidence="1">
    <location>
        <begin position="21"/>
        <end position="175"/>
    </location>
</feature>
<feature type="signal peptide" evidence="1">
    <location>
        <begin position="1"/>
        <end position="20"/>
    </location>
</feature>
<name>A0A142BW85_9BACT</name>
<keyword evidence="1" id="KW-0732">Signal</keyword>
<dbReference type="InterPro" id="IPR014469">
    <property type="entry name" value="DUF2271"/>
</dbReference>
<evidence type="ECO:0000313" key="2">
    <source>
        <dbReference type="EMBL" id="AMP42373.1"/>
    </source>
</evidence>
<dbReference type="Pfam" id="PF10029">
    <property type="entry name" value="DUF2271"/>
    <property type="match status" value="1"/>
</dbReference>
<dbReference type="AlphaFoldDB" id="A0A142BW85"/>
<evidence type="ECO:0008006" key="3">
    <source>
        <dbReference type="Google" id="ProtNLM"/>
    </source>
</evidence>
<protein>
    <recommendedName>
        <fullName evidence="3">Periplasmic protein</fullName>
    </recommendedName>
</protein>
<evidence type="ECO:0000256" key="1">
    <source>
        <dbReference type="SAM" id="SignalP"/>
    </source>
</evidence>
<accession>A0A142BW85</accession>
<reference evidence="2" key="2">
    <citation type="submission" date="2016-02" db="EMBL/GenBank/DDBJ databases">
        <authorList>
            <person name="Wen L."/>
            <person name="He K."/>
            <person name="Yang H."/>
        </authorList>
    </citation>
    <scope>NUCLEOTIDE SEQUENCE</scope>
</reference>
<dbReference type="EMBL" id="KU736875">
    <property type="protein sequence ID" value="AMP42373.1"/>
    <property type="molecule type" value="Genomic_DNA"/>
</dbReference>
<organism evidence="2">
    <name type="scientific">uncultured bacterium IN-10</name>
    <dbReference type="NCBI Taxonomy" id="1805588"/>
    <lineage>
        <taxon>Bacteria</taxon>
        <taxon>environmental samples</taxon>
    </lineage>
</organism>
<sequence>MNKVLSKGKRLLLPMLIVMAAPLYAAAMEVSVEVPRLTVAEYHRPYVAIWIENADGHVADLSVWYDLKLRDREGEKWLKDMRQWWRRSGRTLELPIDGLSSATRPVGEHSLRFAADHPALQALTQGDYQLVVEAAREVGGRELVRLPFQWPVTDSITHEHSGSDELGRITLQLQP</sequence>
<reference evidence="2" key="1">
    <citation type="journal article" date="2016" name="Appl. Environ. Microbiol.">
        <title>Diversity of the Tetracycline Mobilome within a Chinese Pig Manure Sample.</title>
        <authorList>
            <person name="Leclercq S.O."/>
            <person name="Wang C."/>
            <person name="Zhu Y."/>
            <person name="Wu H."/>
            <person name="Du X."/>
            <person name="Liu Z."/>
            <person name="Feng J."/>
        </authorList>
    </citation>
    <scope>NUCLEOTIDE SEQUENCE</scope>
</reference>
<dbReference type="PIRSF" id="PIRSF014995">
    <property type="entry name" value="UCP014995"/>
    <property type="match status" value="1"/>
</dbReference>
<proteinExistence type="predicted"/>